<dbReference type="VEuPathDB" id="FungiDB:A1Q1_00972"/>
<dbReference type="PANTHER" id="PTHR45615">
    <property type="entry name" value="MYOSIN HEAVY CHAIN, NON-MUSCLE"/>
    <property type="match status" value="1"/>
</dbReference>
<dbReference type="AlphaFoldDB" id="J4UET8"/>
<dbReference type="OrthoDB" id="2548929at2759"/>
<feature type="region of interest" description="Disordered" evidence="1">
    <location>
        <begin position="270"/>
        <end position="311"/>
    </location>
</feature>
<name>J4UET8_TRIAS</name>
<organism evidence="2 3">
    <name type="scientific">Trichosporon asahii var. asahii (strain ATCC 90039 / CBS 2479 / JCM 2466 / KCTC 7840 / NBRC 103889/ NCYC 2677 / UAMH 7654)</name>
    <name type="common">Yeast</name>
    <dbReference type="NCBI Taxonomy" id="1186058"/>
    <lineage>
        <taxon>Eukaryota</taxon>
        <taxon>Fungi</taxon>
        <taxon>Dikarya</taxon>
        <taxon>Basidiomycota</taxon>
        <taxon>Agaricomycotina</taxon>
        <taxon>Tremellomycetes</taxon>
        <taxon>Trichosporonales</taxon>
        <taxon>Trichosporonaceae</taxon>
        <taxon>Trichosporon</taxon>
    </lineage>
</organism>
<dbReference type="Proteomes" id="UP000002748">
    <property type="component" value="Unassembled WGS sequence"/>
</dbReference>
<feature type="compositionally biased region" description="Gly residues" evidence="1">
    <location>
        <begin position="929"/>
        <end position="942"/>
    </location>
</feature>
<feature type="compositionally biased region" description="Polar residues" evidence="1">
    <location>
        <begin position="697"/>
        <end position="706"/>
    </location>
</feature>
<feature type="region of interest" description="Disordered" evidence="1">
    <location>
        <begin position="843"/>
        <end position="942"/>
    </location>
</feature>
<evidence type="ECO:0000313" key="2">
    <source>
        <dbReference type="EMBL" id="EJT49820.1"/>
    </source>
</evidence>
<sequence>MPSSLLGGLSALRDRSRGAVAALGLAGGNVDNSATPLWVHGSFDDVRRLMAWAIALCLLLVLVAVTKPNESSFCAYLTELAFRRHLAHIRSSSDDPEERQNSTNGNGKGSASGSGTSSGADTPPIAPFRFANHVAISLRTPSLNYRSYFFFALAVAGAPGAPAYLSDPVPAKSSKQASGAPSAEPAVAYLGVLGHWFVLGQVPELFQWIWRVLHSSRRSGKGRKKNAALDKPGILEMRAVMPKEESLSSRTSALVPKLLFKNDSAKDLTDLLPLHSTPSTTTLTTESRSRRGSSANLAAPPTPPTADPNAEINSPVLTALKAELASAQSVLAELQAQLDAHDESVSAAQTHLQSTLDDLRRRRKEDDAERQDLKAKSKTLEDQKRQAEGARREAEKKLKSIESIRDGLNSKIAAALGEIEELKSNMEQSKKNITIVKEEGERYIKDTRDAVKSKTAELGTLEEEITSVETSNSNLSQQVREAEEKLKSAETAAEDARKIAPEEEMMLMAAAYEAAASETYLHGQRQNQADSEWASQAAAYMAEAGMPMLDQSYTARPAQSATSGYGHLSRPHPNNASYRSLSDSLKQPPGQRDVSGFENFGPGTVGSGAVGTTRSLASRRPSINTQQAPASSVEDAGSPINGPMSASFPDSWLPQGLVRSLEGDVTPLDSGLSDAAPEDDDSLFMTLRDAVSEGVQPGQQDNSSSDSAEDSPPWRTQDGNDGPPRRMTPTMRLSNSASSTHSNSTSTHTLQHMGSLPSRRWFSGAPSSSDNLSSFNMFPTVGRGSSDSLPLPGFESAFAPSASEKKALKWPLLNKARWSGNTSNGISGLDEITAGLKNDLGGEPVGLSHSTSNPTTSNGLSAEELFNRAPGSEWMAASAPASSKGADEPEANTERKASSSFRFFSLRNKHQNQNQNSNQSNQSQNHNGAGSGAGAGTGHAER</sequence>
<feature type="compositionally biased region" description="Polar residues" evidence="1">
    <location>
        <begin position="610"/>
        <end position="630"/>
    </location>
</feature>
<evidence type="ECO:0000256" key="1">
    <source>
        <dbReference type="SAM" id="MobiDB-lite"/>
    </source>
</evidence>
<feature type="compositionally biased region" description="Low complexity" evidence="1">
    <location>
        <begin position="270"/>
        <end position="285"/>
    </location>
</feature>
<dbReference type="GeneID" id="25984486"/>
<feature type="compositionally biased region" description="Low complexity" evidence="1">
    <location>
        <begin position="911"/>
        <end position="925"/>
    </location>
</feature>
<reference evidence="2 3" key="1">
    <citation type="journal article" date="2012" name="Eukaryot. Cell">
        <title>Draft genome sequence of CBS 2479, the standard type strain of Trichosporon asahii.</title>
        <authorList>
            <person name="Yang R.Y."/>
            <person name="Li H.T."/>
            <person name="Zhu H."/>
            <person name="Zhou G.P."/>
            <person name="Wang M."/>
            <person name="Wang L."/>
        </authorList>
    </citation>
    <scope>NUCLEOTIDE SEQUENCE [LARGE SCALE GENOMIC DNA]</scope>
    <source>
        <strain evidence="3">ATCC 90039 / CBS 2479 / JCM 2466 / KCTC 7840 / NCYC 2677 / UAMH 7654</strain>
    </source>
</reference>
<dbReference type="EMBL" id="ALBS01000145">
    <property type="protein sequence ID" value="EJT49820.1"/>
    <property type="molecule type" value="Genomic_DNA"/>
</dbReference>
<feature type="compositionally biased region" description="Low complexity" evidence="1">
    <location>
        <begin position="734"/>
        <end position="749"/>
    </location>
</feature>
<dbReference type="HOGENOM" id="CLU_319339_0_0_1"/>
<proteinExistence type="predicted"/>
<feature type="compositionally biased region" description="Polar residues" evidence="1">
    <location>
        <begin position="346"/>
        <end position="355"/>
    </location>
</feature>
<comment type="caution">
    <text evidence="2">The sequence shown here is derived from an EMBL/GenBank/DDBJ whole genome shotgun (WGS) entry which is preliminary data.</text>
</comment>
<protein>
    <submittedName>
        <fullName evidence="2">Uncharacterized protein</fullName>
    </submittedName>
</protein>
<feature type="compositionally biased region" description="Polar residues" evidence="1">
    <location>
        <begin position="848"/>
        <end position="860"/>
    </location>
</feature>
<dbReference type="PANTHER" id="PTHR45615:SF80">
    <property type="entry name" value="GRIP DOMAIN-CONTAINING PROTEIN"/>
    <property type="match status" value="1"/>
</dbReference>
<feature type="region of interest" description="Disordered" evidence="1">
    <location>
        <begin position="345"/>
        <end position="397"/>
    </location>
</feature>
<feature type="compositionally biased region" description="Polar residues" evidence="1">
    <location>
        <begin position="572"/>
        <end position="585"/>
    </location>
</feature>
<accession>J4UET8</accession>
<feature type="region of interest" description="Disordered" evidence="1">
    <location>
        <begin position="90"/>
        <end position="120"/>
    </location>
</feature>
<gene>
    <name evidence="2" type="ORF">A1Q1_00972</name>
</gene>
<dbReference type="KEGG" id="tasa:A1Q1_00972"/>
<dbReference type="RefSeq" id="XP_014181070.1">
    <property type="nucleotide sequence ID" value="XM_014325595.1"/>
</dbReference>
<feature type="compositionally biased region" description="Basic and acidic residues" evidence="1">
    <location>
        <begin position="357"/>
        <end position="397"/>
    </location>
</feature>
<feature type="region of interest" description="Disordered" evidence="1">
    <location>
        <begin position="555"/>
        <end position="651"/>
    </location>
</feature>
<evidence type="ECO:0000313" key="3">
    <source>
        <dbReference type="Proteomes" id="UP000002748"/>
    </source>
</evidence>
<feature type="region of interest" description="Disordered" evidence="1">
    <location>
        <begin position="693"/>
        <end position="766"/>
    </location>
</feature>